<evidence type="ECO:0000256" key="6">
    <source>
        <dbReference type="ARBA" id="ARBA00023014"/>
    </source>
</evidence>
<dbReference type="NCBIfam" id="TIGR00322">
    <property type="entry name" value="diphth2_R"/>
    <property type="match status" value="1"/>
</dbReference>
<evidence type="ECO:0000256" key="1">
    <source>
        <dbReference type="ARBA" id="ARBA00001966"/>
    </source>
</evidence>
<organism evidence="9 10">
    <name type="scientific">Cerrena zonata</name>
    <dbReference type="NCBI Taxonomy" id="2478898"/>
    <lineage>
        <taxon>Eukaryota</taxon>
        <taxon>Fungi</taxon>
        <taxon>Dikarya</taxon>
        <taxon>Basidiomycota</taxon>
        <taxon>Agaricomycotina</taxon>
        <taxon>Agaricomycetes</taxon>
        <taxon>Polyporales</taxon>
        <taxon>Cerrenaceae</taxon>
        <taxon>Cerrena</taxon>
    </lineage>
</organism>
<dbReference type="PANTHER" id="PTHR10762">
    <property type="entry name" value="DIPHTHAMIDE BIOSYNTHESIS PROTEIN"/>
    <property type="match status" value="1"/>
</dbReference>
<keyword evidence="10" id="KW-1185">Reference proteome</keyword>
<accession>A0AAW0FBZ3</accession>
<comment type="pathway">
    <text evidence="2 7">Protein modification; peptidyl-diphthamide biosynthesis.</text>
</comment>
<keyword evidence="4 7" id="KW-0479">Metal-binding</keyword>
<keyword evidence="6 7" id="KW-0411">Iron-sulfur</keyword>
<evidence type="ECO:0000256" key="4">
    <source>
        <dbReference type="ARBA" id="ARBA00022723"/>
    </source>
</evidence>
<dbReference type="GO" id="GO:0090560">
    <property type="term" value="F:2-(3-amino-3-carboxypropyl)histidine synthase activity"/>
    <property type="evidence" value="ECO:0007669"/>
    <property type="project" value="InterPro"/>
</dbReference>
<dbReference type="PANTHER" id="PTHR10762:SF2">
    <property type="entry name" value="2-(3-AMINO-3-CARBOXYPROPYL)HISTIDINE SYNTHASE SUBUNIT 2"/>
    <property type="match status" value="1"/>
</dbReference>
<dbReference type="Pfam" id="PF01866">
    <property type="entry name" value="Diphthamide_syn"/>
    <property type="match status" value="1"/>
</dbReference>
<dbReference type="Gene3D" id="3.40.50.11860">
    <property type="entry name" value="Diphthamide synthesis DPH1/DPH2 domain 3"/>
    <property type="match status" value="1"/>
</dbReference>
<sequence>MGKKLKEAGKKHYIFVVGKPNVAKLANFENVDIWCILGCDHQGIIIDQNNEYFKPIVTPYELMLALNYELSWTGKWVTDFRNILQEMNEEEKTEHENKNENHVQNDKGTSTDDYEDEAPEFNPVTGQFVSNARPLRRLQHLQITSQEDNQTENNNDKDSDKSLVKKFSSAVAIKNTVSTSAMHLQNRHWTGLGSDWQNGDSDEDASEEGARVEEGRGGVARGYDFDRETHK</sequence>
<comment type="caution">
    <text evidence="9">The sequence shown here is derived from an EMBL/GenBank/DDBJ whole genome shotgun (WGS) entry which is preliminary data.</text>
</comment>
<evidence type="ECO:0000256" key="8">
    <source>
        <dbReference type="SAM" id="MobiDB-lite"/>
    </source>
</evidence>
<evidence type="ECO:0000256" key="3">
    <source>
        <dbReference type="ARBA" id="ARBA00006179"/>
    </source>
</evidence>
<dbReference type="GO" id="GO:0051536">
    <property type="term" value="F:iron-sulfur cluster binding"/>
    <property type="evidence" value="ECO:0007669"/>
    <property type="project" value="UniProtKB-KW"/>
</dbReference>
<evidence type="ECO:0000256" key="2">
    <source>
        <dbReference type="ARBA" id="ARBA00005156"/>
    </source>
</evidence>
<gene>
    <name evidence="9" type="primary">DPH2</name>
    <name evidence="9" type="ORF">QCA50_021008</name>
</gene>
<name>A0AAW0FBZ3_9APHY</name>
<feature type="compositionally biased region" description="Basic and acidic residues" evidence="8">
    <location>
        <begin position="90"/>
        <end position="105"/>
    </location>
</feature>
<dbReference type="NCBIfam" id="TIGR00272">
    <property type="entry name" value="DPH2"/>
    <property type="match status" value="1"/>
</dbReference>
<comment type="cofactor">
    <cofactor evidence="1">
        <name>[4Fe-4S] cluster</name>
        <dbReference type="ChEBI" id="CHEBI:49883"/>
    </cofactor>
</comment>
<comment type="function">
    <text evidence="7">Required for the first step of diphthamide biosynthesis, a post-translational modification of histidine which occurs in elongation factor 2. DPH1 and DPH2 transfer a 3-amino-3-carboxypropyl (ACP) group from S-adenosyl-L-methionine (SAM) to a histidine residue, the reaction is assisted by a reduction system comprising DPH3 and a NADH-dependent reductase. Facilitates the reduction of the catalytic iron-sulfur cluster found in the DPH1 subunit.</text>
</comment>
<dbReference type="AlphaFoldDB" id="A0AAW0FBZ3"/>
<comment type="subcellular location">
    <subcellularLocation>
        <location evidence="7">Cytoplasm</location>
    </subcellularLocation>
</comment>
<feature type="region of interest" description="Disordered" evidence="8">
    <location>
        <begin position="89"/>
        <end position="129"/>
    </location>
</feature>
<dbReference type="InterPro" id="IPR042265">
    <property type="entry name" value="DPH1/DPH2_3"/>
</dbReference>
<keyword evidence="7" id="KW-0963">Cytoplasm</keyword>
<protein>
    <recommendedName>
        <fullName evidence="7">2-(3-amino-3-carboxypropyl)histidine synthase subunit 2</fullName>
    </recommendedName>
</protein>
<evidence type="ECO:0000313" key="9">
    <source>
        <dbReference type="EMBL" id="KAK7676039.1"/>
    </source>
</evidence>
<feature type="region of interest" description="Disordered" evidence="8">
    <location>
        <begin position="190"/>
        <end position="231"/>
    </location>
</feature>
<reference evidence="9 10" key="1">
    <citation type="submission" date="2022-09" db="EMBL/GenBank/DDBJ databases">
        <authorList>
            <person name="Palmer J.M."/>
        </authorList>
    </citation>
    <scope>NUCLEOTIDE SEQUENCE [LARGE SCALE GENOMIC DNA]</scope>
    <source>
        <strain evidence="9 10">DSM 7382</strain>
    </source>
</reference>
<dbReference type="GO" id="GO:0005737">
    <property type="term" value="C:cytoplasm"/>
    <property type="evidence" value="ECO:0007669"/>
    <property type="project" value="UniProtKB-SubCell"/>
</dbReference>
<keyword evidence="5 7" id="KW-0408">Iron</keyword>
<dbReference type="SFLD" id="SFLDS00032">
    <property type="entry name" value="Radical_SAM_3-amino-3-carboxyp"/>
    <property type="match status" value="1"/>
</dbReference>
<proteinExistence type="inferred from homology"/>
<dbReference type="InterPro" id="IPR010014">
    <property type="entry name" value="DHP2"/>
</dbReference>
<dbReference type="InterPro" id="IPR016435">
    <property type="entry name" value="DPH1/DPH2"/>
</dbReference>
<evidence type="ECO:0000256" key="5">
    <source>
        <dbReference type="ARBA" id="ARBA00023004"/>
    </source>
</evidence>
<evidence type="ECO:0000313" key="10">
    <source>
        <dbReference type="Proteomes" id="UP001385951"/>
    </source>
</evidence>
<dbReference type="GO" id="GO:0017183">
    <property type="term" value="P:protein histidyl modification to diphthamide"/>
    <property type="evidence" value="ECO:0007669"/>
    <property type="project" value="InterPro"/>
</dbReference>
<dbReference type="Proteomes" id="UP001385951">
    <property type="component" value="Unassembled WGS sequence"/>
</dbReference>
<dbReference type="EMBL" id="JASBNA010000140">
    <property type="protein sequence ID" value="KAK7676039.1"/>
    <property type="molecule type" value="Genomic_DNA"/>
</dbReference>
<dbReference type="FunFam" id="3.40.50.11860:FF:000001">
    <property type="entry name" value="2-(3-amino-3-carboxypropyl)histidine synthase subunit 2"/>
    <property type="match status" value="1"/>
</dbReference>
<comment type="similarity">
    <text evidence="3 7">Belongs to the DPH1/DPH2 family. DPH2 subfamily.</text>
</comment>
<evidence type="ECO:0000256" key="7">
    <source>
        <dbReference type="RuleBase" id="RU364133"/>
    </source>
</evidence>
<dbReference type="GO" id="GO:0046872">
    <property type="term" value="F:metal ion binding"/>
    <property type="evidence" value="ECO:0007669"/>
    <property type="project" value="UniProtKB-KW"/>
</dbReference>